<reference evidence="5 6" key="1">
    <citation type="submission" date="2017-01" db="EMBL/GenBank/DDBJ databases">
        <title>Novel large sulfur bacteria in the metagenomes of groundwater-fed chemosynthetic microbial mats in the Lake Huron basin.</title>
        <authorList>
            <person name="Sharrar A.M."/>
            <person name="Flood B.E."/>
            <person name="Bailey J.V."/>
            <person name="Jones D.S."/>
            <person name="Biddanda B."/>
            <person name="Ruberg S.A."/>
            <person name="Marcus D.N."/>
            <person name="Dick G.J."/>
        </authorList>
    </citation>
    <scope>NUCLEOTIDE SEQUENCE [LARGE SCALE GENOMIC DNA]</scope>
    <source>
        <strain evidence="5">A8</strain>
    </source>
</reference>
<dbReference type="GO" id="GO:0004037">
    <property type="term" value="F:allantoicase activity"/>
    <property type="evidence" value="ECO:0007669"/>
    <property type="project" value="UniProtKB-UniRule"/>
</dbReference>
<comment type="catalytic activity">
    <reaction evidence="3">
        <text>allantoate + H2O = (S)-ureidoglycolate + urea</text>
        <dbReference type="Rhea" id="RHEA:11016"/>
        <dbReference type="ChEBI" id="CHEBI:15377"/>
        <dbReference type="ChEBI" id="CHEBI:16199"/>
        <dbReference type="ChEBI" id="CHEBI:17536"/>
        <dbReference type="ChEBI" id="CHEBI:57296"/>
        <dbReference type="EC" id="3.5.3.4"/>
    </reaction>
</comment>
<dbReference type="NCBIfam" id="TIGR02961">
    <property type="entry name" value="allantoicase"/>
    <property type="match status" value="1"/>
</dbReference>
<dbReference type="EC" id="3.5.3.4" evidence="3"/>
<feature type="domain" description="Allantoicase" evidence="4">
    <location>
        <begin position="21"/>
        <end position="165"/>
    </location>
</feature>
<keyword evidence="3" id="KW-0378">Hydrolase</keyword>
<organism evidence="5 6">
    <name type="scientific">Thiothrix lacustris</name>
    <dbReference type="NCBI Taxonomy" id="525917"/>
    <lineage>
        <taxon>Bacteria</taxon>
        <taxon>Pseudomonadati</taxon>
        <taxon>Pseudomonadota</taxon>
        <taxon>Gammaproteobacteria</taxon>
        <taxon>Thiotrichales</taxon>
        <taxon>Thiotrichaceae</taxon>
        <taxon>Thiothrix</taxon>
    </lineage>
</organism>
<evidence type="ECO:0000256" key="1">
    <source>
        <dbReference type="ARBA" id="ARBA00009242"/>
    </source>
</evidence>
<dbReference type="Gene3D" id="2.60.120.260">
    <property type="entry name" value="Galactose-binding domain-like"/>
    <property type="match status" value="2"/>
</dbReference>
<dbReference type="UniPathway" id="UPA00395">
    <property type="reaction ID" value="UER00654"/>
</dbReference>
<dbReference type="PIRSF" id="PIRSF016516">
    <property type="entry name" value="Allantoicase"/>
    <property type="match status" value="1"/>
</dbReference>
<comment type="caution">
    <text evidence="5">The sequence shown here is derived from an EMBL/GenBank/DDBJ whole genome shotgun (WGS) entry which is preliminary data.</text>
</comment>
<keyword evidence="2 3" id="KW-0659">Purine metabolism</keyword>
<evidence type="ECO:0000256" key="3">
    <source>
        <dbReference type="HAMAP-Rule" id="MF_00813"/>
    </source>
</evidence>
<dbReference type="PANTHER" id="PTHR12045">
    <property type="entry name" value="ALLANTOICASE"/>
    <property type="match status" value="1"/>
</dbReference>
<dbReference type="Pfam" id="PF03561">
    <property type="entry name" value="Allantoicase"/>
    <property type="match status" value="2"/>
</dbReference>
<gene>
    <name evidence="3" type="primary">alc</name>
    <name evidence="5" type="ORF">BWK73_43360</name>
</gene>
<dbReference type="AlphaFoldDB" id="A0A1Y1QC86"/>
<dbReference type="GO" id="GO:0000256">
    <property type="term" value="P:allantoin catabolic process"/>
    <property type="evidence" value="ECO:0007669"/>
    <property type="project" value="UniProtKB-UniRule"/>
</dbReference>
<name>A0A1Y1QC86_9GAMM</name>
<proteinExistence type="inferred from homology"/>
<evidence type="ECO:0000256" key="2">
    <source>
        <dbReference type="ARBA" id="ARBA00022631"/>
    </source>
</evidence>
<dbReference type="Proteomes" id="UP000192491">
    <property type="component" value="Unassembled WGS sequence"/>
</dbReference>
<accession>A0A1Y1QC86</accession>
<dbReference type="GO" id="GO:0006144">
    <property type="term" value="P:purine nucleobase metabolic process"/>
    <property type="evidence" value="ECO:0007669"/>
    <property type="project" value="UniProtKB-KW"/>
</dbReference>
<dbReference type="HAMAP" id="MF_00813">
    <property type="entry name" value="Allantoicase"/>
    <property type="match status" value="1"/>
</dbReference>
<feature type="domain" description="Allantoicase" evidence="4">
    <location>
        <begin position="186"/>
        <end position="328"/>
    </location>
</feature>
<sequence length="332" mass="37709">MNDLLKTLQNYWIDLAQPRLGAQAVYATDEFFAPLERLIQPEEPVFIPGKYDDNGKWMDGWETRRKRGDGYDYAIIKICSGVIYGIDLDTAHFTGNFAPSASIEACYSKTPPDEKTRWFPLLHSRALQGNSHNTFEIGSREVWNYLRLNIYPDGGIARLRVYGQVRRELNADELDGEIDLAAMLNGGRALCASDMHFGHISNLIAPGKGVNMGDGWETRRRREPGFDWIILRLAYVGKIARLVIDTAHFKGNYPYECSVFGTLYQGGNEDSIATQSLYWQEILPSQRLAADTEFTFVEQLRDIGEVSHVRLNIYPDGGVSRLRAFGKVRREE</sequence>
<dbReference type="InterPro" id="IPR005164">
    <property type="entry name" value="Allantoicase"/>
</dbReference>
<dbReference type="PANTHER" id="PTHR12045:SF3">
    <property type="entry name" value="INACTIVE ALLANTOICASE-RELATED"/>
    <property type="match status" value="1"/>
</dbReference>
<evidence type="ECO:0000259" key="4">
    <source>
        <dbReference type="Pfam" id="PF03561"/>
    </source>
</evidence>
<comment type="similarity">
    <text evidence="1 3">Belongs to the allantoicase family.</text>
</comment>
<evidence type="ECO:0000313" key="6">
    <source>
        <dbReference type="Proteomes" id="UP000192491"/>
    </source>
</evidence>
<comment type="pathway">
    <text evidence="3">Nitrogen metabolism; (S)-allantoin degradation; (S)-ureidoglycolate from allantoate (aminidohydrolase route): step 1/1.</text>
</comment>
<dbReference type="SUPFAM" id="SSF49785">
    <property type="entry name" value="Galactose-binding domain-like"/>
    <property type="match status" value="2"/>
</dbReference>
<dbReference type="InterPro" id="IPR015908">
    <property type="entry name" value="Allantoicase_dom"/>
</dbReference>
<evidence type="ECO:0000313" key="5">
    <source>
        <dbReference type="EMBL" id="OQX02259.1"/>
    </source>
</evidence>
<dbReference type="EMBL" id="MTEJ01000505">
    <property type="protein sequence ID" value="OQX02259.1"/>
    <property type="molecule type" value="Genomic_DNA"/>
</dbReference>
<protein>
    <recommendedName>
        <fullName evidence="3">Probable allantoicase</fullName>
        <ecNumber evidence="3">3.5.3.4</ecNumber>
    </recommendedName>
    <alternativeName>
        <fullName evidence="3">Allantoate amidinohydrolase</fullName>
    </alternativeName>
</protein>
<dbReference type="InterPro" id="IPR008979">
    <property type="entry name" value="Galactose-bd-like_sf"/>
</dbReference>